<name>A0ABU2UAR4_9ACTN</name>
<dbReference type="RefSeq" id="WP_311701695.1">
    <property type="nucleotide sequence ID" value="NZ_JAVREY010000266.1"/>
</dbReference>
<feature type="domain" description="3-hydroxyacyl-CoA dehydrogenase NAD binding" evidence="1">
    <location>
        <begin position="3"/>
        <end position="39"/>
    </location>
</feature>
<comment type="caution">
    <text evidence="2">The sequence shown here is derived from an EMBL/GenBank/DDBJ whole genome shotgun (WGS) entry which is preliminary data.</text>
</comment>
<reference evidence="3" key="1">
    <citation type="submission" date="2023-07" db="EMBL/GenBank/DDBJ databases">
        <title>30 novel species of actinomycetes from the DSMZ collection.</title>
        <authorList>
            <person name="Nouioui I."/>
        </authorList>
    </citation>
    <scope>NUCLEOTIDE SEQUENCE [LARGE SCALE GENOMIC DNA]</scope>
    <source>
        <strain evidence="3">DSM 41699</strain>
    </source>
</reference>
<dbReference type="InterPro" id="IPR006176">
    <property type="entry name" value="3-OHacyl-CoA_DH_NAD-bd"/>
</dbReference>
<gene>
    <name evidence="2" type="ORF">RM764_46495</name>
</gene>
<dbReference type="SUPFAM" id="SSF51735">
    <property type="entry name" value="NAD(P)-binding Rossmann-fold domains"/>
    <property type="match status" value="1"/>
</dbReference>
<proteinExistence type="predicted"/>
<feature type="non-terminal residue" evidence="2">
    <location>
        <position position="39"/>
    </location>
</feature>
<organism evidence="2 3">
    <name type="scientific">Streptomyces gibsoniae</name>
    <dbReference type="NCBI Taxonomy" id="3075529"/>
    <lineage>
        <taxon>Bacteria</taxon>
        <taxon>Bacillati</taxon>
        <taxon>Actinomycetota</taxon>
        <taxon>Actinomycetes</taxon>
        <taxon>Kitasatosporales</taxon>
        <taxon>Streptomycetaceae</taxon>
        <taxon>Streptomyces</taxon>
    </lineage>
</organism>
<evidence type="ECO:0000313" key="3">
    <source>
        <dbReference type="Proteomes" id="UP001183809"/>
    </source>
</evidence>
<evidence type="ECO:0000313" key="2">
    <source>
        <dbReference type="EMBL" id="MDT0470263.1"/>
    </source>
</evidence>
<accession>A0ABU2UAR4</accession>
<evidence type="ECO:0000259" key="1">
    <source>
        <dbReference type="Pfam" id="PF02737"/>
    </source>
</evidence>
<protein>
    <submittedName>
        <fullName evidence="2">3-hydroxyacyl-CoA dehydrogenase NAD-binding domain-containing protein</fullName>
    </submittedName>
</protein>
<dbReference type="Proteomes" id="UP001183809">
    <property type="component" value="Unassembled WGS sequence"/>
</dbReference>
<dbReference type="InterPro" id="IPR036291">
    <property type="entry name" value="NAD(P)-bd_dom_sf"/>
</dbReference>
<sequence>MRIRIIGTGVMGRGIAQWAATAGHTVELADARKEAVQDA</sequence>
<dbReference type="Gene3D" id="3.40.50.720">
    <property type="entry name" value="NAD(P)-binding Rossmann-like Domain"/>
    <property type="match status" value="1"/>
</dbReference>
<dbReference type="EMBL" id="JAVREY010000266">
    <property type="protein sequence ID" value="MDT0470263.1"/>
    <property type="molecule type" value="Genomic_DNA"/>
</dbReference>
<dbReference type="Pfam" id="PF02737">
    <property type="entry name" value="3HCDH_N"/>
    <property type="match status" value="1"/>
</dbReference>
<keyword evidence="3" id="KW-1185">Reference proteome</keyword>